<dbReference type="PaxDb" id="2903-EOD04098"/>
<feature type="region of interest" description="Disordered" evidence="1">
    <location>
        <begin position="82"/>
        <end position="114"/>
    </location>
</feature>
<sequence length="682" mass="71924">MASVRMTGRTVTTLSLRAKGTMVESKQVPVPPPAWGIGDRPTTLQTYMVLPVYSPTSAEANQRRPGNGFVSYAVDDLQLDPDSLEVGRKPSEAPPCASFVEPSGEPPPKSKVEGKTPALPLMSGKVCRGHVAQFAYQYYKVVVPTKSMTLNVTVEALSGDPDIFVCNRNTNPNQKHHTWSSAGMGSDEVYLEPGDANFYPGAFYIGIYGAYDTEYNVLAEIERQEVVVRHPTPVGVRDGMSAMKSEISAADARRRSVKWGSAFLQELKRPRSPRTSTPRGAPATAASASVAPLQAADERKVGGVGEAKPDVGAEAPAPATPAGLGCEAAVSASQAAVSASHAELAASLATGLVAAASACSLSVGSPGRDKSEERCDSPRSHITMSTLALAGGAVLPRAAEELPGPAEPGRLVPPSCSSPSPRVAEEEAATRLADACFEQTASPRTGSSALLVSASSKNQLLEDTVVASTPRRLGGAAAAESPPDSPRESPRDTFDEAERRRLAELIRPQQPPVVERKPGEWEDALRASTLVPSKLRAERIAAEAAASTAARRLSTSMRRRRASPRTEGGARQSVAEIVESAVAAARGKELVAEILRKGGVAASTTQSAAVSGRARATGALEASAEPPSLYTTVRKELASRYELAPHQYSQRTGIRGEELVALERGEFTRLKQLLRGSLEEQA</sequence>
<dbReference type="GeneID" id="17250209"/>
<feature type="compositionally biased region" description="Low complexity" evidence="1">
    <location>
        <begin position="273"/>
        <end position="295"/>
    </location>
</feature>
<accession>A0A0D3HYL3</accession>
<dbReference type="KEGG" id="ehx:EMIHUDRAFT_221539"/>
<feature type="region of interest" description="Disordered" evidence="1">
    <location>
        <begin position="466"/>
        <end position="494"/>
    </location>
</feature>
<feature type="region of interest" description="Disordered" evidence="1">
    <location>
        <begin position="400"/>
        <end position="427"/>
    </location>
</feature>
<evidence type="ECO:0000313" key="3">
    <source>
        <dbReference type="Proteomes" id="UP000013827"/>
    </source>
</evidence>
<feature type="region of interest" description="Disordered" evidence="1">
    <location>
        <begin position="551"/>
        <end position="571"/>
    </location>
</feature>
<protein>
    <submittedName>
        <fullName evidence="2">Uncharacterized protein</fullName>
    </submittedName>
</protein>
<dbReference type="Proteomes" id="UP000013827">
    <property type="component" value="Unassembled WGS sequence"/>
</dbReference>
<feature type="compositionally biased region" description="Basic and acidic residues" evidence="1">
    <location>
        <begin position="367"/>
        <end position="379"/>
    </location>
</feature>
<dbReference type="HOGENOM" id="CLU_403586_0_0_1"/>
<organism evidence="2 3">
    <name type="scientific">Emiliania huxleyi (strain CCMP1516)</name>
    <dbReference type="NCBI Taxonomy" id="280463"/>
    <lineage>
        <taxon>Eukaryota</taxon>
        <taxon>Haptista</taxon>
        <taxon>Haptophyta</taxon>
        <taxon>Prymnesiophyceae</taxon>
        <taxon>Isochrysidales</taxon>
        <taxon>Noelaerhabdaceae</taxon>
        <taxon>Emiliania</taxon>
    </lineage>
</organism>
<dbReference type="RefSeq" id="XP_005756527.1">
    <property type="nucleotide sequence ID" value="XM_005756470.1"/>
</dbReference>
<reference evidence="3" key="1">
    <citation type="journal article" date="2013" name="Nature">
        <title>Pan genome of the phytoplankton Emiliania underpins its global distribution.</title>
        <authorList>
            <person name="Read B.A."/>
            <person name="Kegel J."/>
            <person name="Klute M.J."/>
            <person name="Kuo A."/>
            <person name="Lefebvre S.C."/>
            <person name="Maumus F."/>
            <person name="Mayer C."/>
            <person name="Miller J."/>
            <person name="Monier A."/>
            <person name="Salamov A."/>
            <person name="Young J."/>
            <person name="Aguilar M."/>
            <person name="Claverie J.M."/>
            <person name="Frickenhaus S."/>
            <person name="Gonzalez K."/>
            <person name="Herman E.K."/>
            <person name="Lin Y.C."/>
            <person name="Napier J."/>
            <person name="Ogata H."/>
            <person name="Sarno A.F."/>
            <person name="Shmutz J."/>
            <person name="Schroeder D."/>
            <person name="de Vargas C."/>
            <person name="Verret F."/>
            <person name="von Dassow P."/>
            <person name="Valentin K."/>
            <person name="Van de Peer Y."/>
            <person name="Wheeler G."/>
            <person name="Dacks J.B."/>
            <person name="Delwiche C.F."/>
            <person name="Dyhrman S.T."/>
            <person name="Glockner G."/>
            <person name="John U."/>
            <person name="Richards T."/>
            <person name="Worden A.Z."/>
            <person name="Zhang X."/>
            <person name="Grigoriev I.V."/>
            <person name="Allen A.E."/>
            <person name="Bidle K."/>
            <person name="Borodovsky M."/>
            <person name="Bowler C."/>
            <person name="Brownlee C."/>
            <person name="Cock J.M."/>
            <person name="Elias M."/>
            <person name="Gladyshev V.N."/>
            <person name="Groth M."/>
            <person name="Guda C."/>
            <person name="Hadaegh A."/>
            <person name="Iglesias-Rodriguez M.D."/>
            <person name="Jenkins J."/>
            <person name="Jones B.M."/>
            <person name="Lawson T."/>
            <person name="Leese F."/>
            <person name="Lindquist E."/>
            <person name="Lobanov A."/>
            <person name="Lomsadze A."/>
            <person name="Malik S.B."/>
            <person name="Marsh M.E."/>
            <person name="Mackinder L."/>
            <person name="Mock T."/>
            <person name="Mueller-Roeber B."/>
            <person name="Pagarete A."/>
            <person name="Parker M."/>
            <person name="Probert I."/>
            <person name="Quesneville H."/>
            <person name="Raines C."/>
            <person name="Rensing S.A."/>
            <person name="Riano-Pachon D.M."/>
            <person name="Richier S."/>
            <person name="Rokitta S."/>
            <person name="Shiraiwa Y."/>
            <person name="Soanes D.M."/>
            <person name="van der Giezen M."/>
            <person name="Wahlund T.M."/>
            <person name="Williams B."/>
            <person name="Wilson W."/>
            <person name="Wolfe G."/>
            <person name="Wurch L.L."/>
        </authorList>
    </citation>
    <scope>NUCLEOTIDE SEQUENCE</scope>
</reference>
<keyword evidence="3" id="KW-1185">Reference proteome</keyword>
<feature type="region of interest" description="Disordered" evidence="1">
    <location>
        <begin position="361"/>
        <end position="381"/>
    </location>
</feature>
<feature type="compositionally biased region" description="Basic and acidic residues" evidence="1">
    <location>
        <begin position="296"/>
        <end position="311"/>
    </location>
</feature>
<feature type="region of interest" description="Disordered" evidence="1">
    <location>
        <begin position="267"/>
        <end position="323"/>
    </location>
</feature>
<dbReference type="AlphaFoldDB" id="A0A0D3HYL3"/>
<feature type="compositionally biased region" description="Basic and acidic residues" evidence="1">
    <location>
        <begin position="485"/>
        <end position="494"/>
    </location>
</feature>
<evidence type="ECO:0000256" key="1">
    <source>
        <dbReference type="SAM" id="MobiDB-lite"/>
    </source>
</evidence>
<dbReference type="Gene3D" id="2.60.120.380">
    <property type="match status" value="1"/>
</dbReference>
<reference evidence="2" key="2">
    <citation type="submission" date="2024-10" db="UniProtKB">
        <authorList>
            <consortium name="EnsemblProtists"/>
        </authorList>
    </citation>
    <scope>IDENTIFICATION</scope>
</reference>
<name>A0A0D3HYL3_EMIH1</name>
<evidence type="ECO:0000313" key="2">
    <source>
        <dbReference type="EnsemblProtists" id="EOD04098"/>
    </source>
</evidence>
<proteinExistence type="predicted"/>
<feature type="compositionally biased region" description="Low complexity" evidence="1">
    <location>
        <begin position="313"/>
        <end position="323"/>
    </location>
</feature>
<dbReference type="EnsemblProtists" id="EOD04098">
    <property type="protein sequence ID" value="EOD04098"/>
    <property type="gene ID" value="EMIHUDRAFT_221539"/>
</dbReference>